<dbReference type="Gene3D" id="3.40.50.300">
    <property type="entry name" value="P-loop containing nucleotide triphosphate hydrolases"/>
    <property type="match status" value="1"/>
</dbReference>
<dbReference type="AlphaFoldDB" id="A0A8H6XPX4"/>
<dbReference type="InterPro" id="IPR036537">
    <property type="entry name" value="Adaptor_Cbl_N_dom_sf"/>
</dbReference>
<evidence type="ECO:0000313" key="2">
    <source>
        <dbReference type="EMBL" id="KAF7345810.1"/>
    </source>
</evidence>
<dbReference type="InterPro" id="IPR059179">
    <property type="entry name" value="MLKL-like_MCAfunc"/>
</dbReference>
<dbReference type="InterPro" id="IPR049052">
    <property type="entry name" value="nSTAND1"/>
</dbReference>
<sequence length="377" mass="41801">MPTPQTATQIRLSNVSICMGIALDSLEILANFNTPFLEAIANTTRSLLECVQTVKQNKETCTQLLEQTYELLNAIILVHMKSETGGDLPLLIVRHIGRFTETLHKIHTFVETQQGGSKVKKFLRQRESNALLKDCKNGLEQGFKLFEIRNVNLMTDIVKMRQDAEQKHKEVLDMIAGLADTASSDRPSTVQDIDDLSQAMLTLPKASRMYSGSYTSSNSISMLPSEPKIFHGRDLELSAILELFGQGTPRIAILGAGGMGKTSLARVVVHHAEISVKYAQHRYFVACDSATNKTELAALIGAHLGLKSGKDLTQAVFQYFTTCPSSLLVLDNLETVWEPTECRSDIEEFLSLVTDIQHLALVITMRGAERPSKVHWT</sequence>
<protein>
    <submittedName>
        <fullName evidence="2">ATPase-AAA-core domain-containing protein</fullName>
    </submittedName>
</protein>
<dbReference type="OrthoDB" id="3033826at2759"/>
<dbReference type="Gene3D" id="1.20.930.20">
    <property type="entry name" value="Adaptor protein Cbl, N-terminal domain"/>
    <property type="match status" value="1"/>
</dbReference>
<dbReference type="CDD" id="cd21037">
    <property type="entry name" value="MLKL_NTD"/>
    <property type="match status" value="1"/>
</dbReference>
<dbReference type="InterPro" id="IPR027417">
    <property type="entry name" value="P-loop_NTPase"/>
</dbReference>
<evidence type="ECO:0000259" key="1">
    <source>
        <dbReference type="Pfam" id="PF20703"/>
    </source>
</evidence>
<dbReference type="EMBL" id="JACAZI010000013">
    <property type="protein sequence ID" value="KAF7345810.1"/>
    <property type="molecule type" value="Genomic_DNA"/>
</dbReference>
<proteinExistence type="predicted"/>
<organism evidence="2 3">
    <name type="scientific">Mycena venus</name>
    <dbReference type="NCBI Taxonomy" id="2733690"/>
    <lineage>
        <taxon>Eukaryota</taxon>
        <taxon>Fungi</taxon>
        <taxon>Dikarya</taxon>
        <taxon>Basidiomycota</taxon>
        <taxon>Agaricomycotina</taxon>
        <taxon>Agaricomycetes</taxon>
        <taxon>Agaricomycetidae</taxon>
        <taxon>Agaricales</taxon>
        <taxon>Marasmiineae</taxon>
        <taxon>Mycenaceae</taxon>
        <taxon>Mycena</taxon>
    </lineage>
</organism>
<comment type="caution">
    <text evidence="2">The sequence shown here is derived from an EMBL/GenBank/DDBJ whole genome shotgun (WGS) entry which is preliminary data.</text>
</comment>
<dbReference type="SUPFAM" id="SSF52540">
    <property type="entry name" value="P-loop containing nucleoside triphosphate hydrolases"/>
    <property type="match status" value="1"/>
</dbReference>
<accession>A0A8H6XPX4</accession>
<keyword evidence="3" id="KW-1185">Reference proteome</keyword>
<dbReference type="GO" id="GO:0007166">
    <property type="term" value="P:cell surface receptor signaling pathway"/>
    <property type="evidence" value="ECO:0007669"/>
    <property type="project" value="InterPro"/>
</dbReference>
<name>A0A8H6XPX4_9AGAR</name>
<reference evidence="2" key="1">
    <citation type="submission" date="2020-05" db="EMBL/GenBank/DDBJ databases">
        <title>Mycena genomes resolve the evolution of fungal bioluminescence.</title>
        <authorList>
            <person name="Tsai I.J."/>
        </authorList>
    </citation>
    <scope>NUCLEOTIDE SEQUENCE</scope>
    <source>
        <strain evidence="2">CCC161011</strain>
    </source>
</reference>
<dbReference type="Pfam" id="PF20703">
    <property type="entry name" value="nSTAND1"/>
    <property type="match status" value="1"/>
</dbReference>
<feature type="domain" description="Novel STAND NTPase 1" evidence="1">
    <location>
        <begin position="226"/>
        <end position="366"/>
    </location>
</feature>
<evidence type="ECO:0000313" key="3">
    <source>
        <dbReference type="Proteomes" id="UP000620124"/>
    </source>
</evidence>
<gene>
    <name evidence="2" type="ORF">MVEN_01602100</name>
</gene>
<dbReference type="Proteomes" id="UP000620124">
    <property type="component" value="Unassembled WGS sequence"/>
</dbReference>